<proteinExistence type="predicted"/>
<accession>A0A1Y1JRQ9</accession>
<dbReference type="EMBL" id="BDQF01000136">
    <property type="protein sequence ID" value="GAW84148.1"/>
    <property type="molecule type" value="Genomic_DNA"/>
</dbReference>
<evidence type="ECO:0000313" key="2">
    <source>
        <dbReference type="Proteomes" id="UP000195521"/>
    </source>
</evidence>
<dbReference type="OrthoDB" id="381216at2759"/>
<gene>
    <name evidence="1" type="ORF">PGO_001365</name>
</gene>
<reference evidence="2" key="1">
    <citation type="submission" date="2017-04" db="EMBL/GenBank/DDBJ databases">
        <title>Plasmodium gonderi genome.</title>
        <authorList>
            <person name="Arisue N."/>
            <person name="Honma H."/>
            <person name="Kawai S."/>
            <person name="Tougan T."/>
            <person name="Tanabe K."/>
            <person name="Horii T."/>
        </authorList>
    </citation>
    <scope>NUCLEOTIDE SEQUENCE [LARGE SCALE GENOMIC DNA]</scope>
    <source>
        <strain evidence="2">ATCC 30045</strain>
    </source>
</reference>
<evidence type="ECO:0000313" key="1">
    <source>
        <dbReference type="EMBL" id="GAW84148.1"/>
    </source>
</evidence>
<dbReference type="GeneID" id="39744956"/>
<name>A0A1Y1JRQ9_PLAGO</name>
<dbReference type="RefSeq" id="XP_028546737.1">
    <property type="nucleotide sequence ID" value="XM_028690936.1"/>
</dbReference>
<dbReference type="AlphaFoldDB" id="A0A1Y1JRQ9"/>
<protein>
    <submittedName>
        <fullName evidence="1">Variable surface protein</fullName>
    </submittedName>
</protein>
<dbReference type="Proteomes" id="UP000195521">
    <property type="component" value="Unassembled WGS sequence"/>
</dbReference>
<comment type="caution">
    <text evidence="1">The sequence shown here is derived from an EMBL/GenBank/DDBJ whole genome shotgun (WGS) entry which is preliminary data.</text>
</comment>
<sequence>MIEIFIYIHVPLFDEKKKLYEECKEKYKDQESDAYCKRVAEVDRQGTTDFSITCPYIYQCIYDQKENGEHIYDNVCIFLYYWLYENYYKNEGDFENVKKRYEVYLKAYAEYQQPICDYYKSNITKEVLEKLKDIYDMNTELDNIKNSKGPCSSSNSECAKKCCDIYKKYEDGCISKTKIFVFTICGSCLHNRIIRKTYLRNNLYNEWNILQEPQMTSCNSRNRTYNVLYSSD</sequence>
<organism evidence="1 2">
    <name type="scientific">Plasmodium gonderi</name>
    <dbReference type="NCBI Taxonomy" id="77519"/>
    <lineage>
        <taxon>Eukaryota</taxon>
        <taxon>Sar</taxon>
        <taxon>Alveolata</taxon>
        <taxon>Apicomplexa</taxon>
        <taxon>Aconoidasida</taxon>
        <taxon>Haemosporida</taxon>
        <taxon>Plasmodiidae</taxon>
        <taxon>Plasmodium</taxon>
        <taxon>Plasmodium (Plasmodium)</taxon>
    </lineage>
</organism>
<keyword evidence="2" id="KW-1185">Reference proteome</keyword>